<dbReference type="RefSeq" id="WP_379565780.1">
    <property type="nucleotide sequence ID" value="NZ_JBHSQK010000019.1"/>
</dbReference>
<protein>
    <recommendedName>
        <fullName evidence="3">Luciferase-like monooxygenase</fullName>
    </recommendedName>
</protein>
<proteinExistence type="predicted"/>
<dbReference type="InterPro" id="IPR036661">
    <property type="entry name" value="Luciferase-like_sf"/>
</dbReference>
<dbReference type="EMBL" id="JBHSQK010000019">
    <property type="protein sequence ID" value="MFC5948724.1"/>
    <property type="molecule type" value="Genomic_DNA"/>
</dbReference>
<reference evidence="2" key="1">
    <citation type="journal article" date="2019" name="Int. J. Syst. Evol. Microbiol.">
        <title>The Global Catalogue of Microorganisms (GCM) 10K type strain sequencing project: providing services to taxonomists for standard genome sequencing and annotation.</title>
        <authorList>
            <consortium name="The Broad Institute Genomics Platform"/>
            <consortium name="The Broad Institute Genome Sequencing Center for Infectious Disease"/>
            <person name="Wu L."/>
            <person name="Ma J."/>
        </authorList>
    </citation>
    <scope>NUCLEOTIDE SEQUENCE [LARGE SCALE GENOMIC DNA]</scope>
    <source>
        <strain evidence="2">CGMCC 4.7397</strain>
    </source>
</reference>
<accession>A0ABW1I8Y7</accession>
<name>A0ABW1I8Y7_9PSEU</name>
<evidence type="ECO:0000313" key="2">
    <source>
        <dbReference type="Proteomes" id="UP001596119"/>
    </source>
</evidence>
<evidence type="ECO:0008006" key="3">
    <source>
        <dbReference type="Google" id="ProtNLM"/>
    </source>
</evidence>
<sequence>MGEAYLANHVWGTPDQCVEKTRRIAEAFRPEEFMLVMRYGDMPREVAERNVALFSREVLPAVQAIPLEEPVAYDDALTA</sequence>
<dbReference type="Proteomes" id="UP001596119">
    <property type="component" value="Unassembled WGS sequence"/>
</dbReference>
<gene>
    <name evidence="1" type="ORF">ACFQH9_10605</name>
</gene>
<dbReference type="Gene3D" id="3.20.20.30">
    <property type="entry name" value="Luciferase-like domain"/>
    <property type="match status" value="1"/>
</dbReference>
<comment type="caution">
    <text evidence="1">The sequence shown here is derived from an EMBL/GenBank/DDBJ whole genome shotgun (WGS) entry which is preliminary data.</text>
</comment>
<evidence type="ECO:0000313" key="1">
    <source>
        <dbReference type="EMBL" id="MFC5948724.1"/>
    </source>
</evidence>
<dbReference type="SUPFAM" id="SSF51679">
    <property type="entry name" value="Bacterial luciferase-like"/>
    <property type="match status" value="1"/>
</dbReference>
<organism evidence="1 2">
    <name type="scientific">Pseudonocardia lutea</name>
    <dbReference type="NCBI Taxonomy" id="2172015"/>
    <lineage>
        <taxon>Bacteria</taxon>
        <taxon>Bacillati</taxon>
        <taxon>Actinomycetota</taxon>
        <taxon>Actinomycetes</taxon>
        <taxon>Pseudonocardiales</taxon>
        <taxon>Pseudonocardiaceae</taxon>
        <taxon>Pseudonocardia</taxon>
    </lineage>
</organism>
<keyword evidence="2" id="KW-1185">Reference proteome</keyword>